<evidence type="ECO:0000313" key="10">
    <source>
        <dbReference type="Proteomes" id="UP000757232"/>
    </source>
</evidence>
<dbReference type="SMART" id="SM00386">
    <property type="entry name" value="HAT"/>
    <property type="match status" value="14"/>
</dbReference>
<dbReference type="Pfam" id="PF06424">
    <property type="entry name" value="PRP1_N"/>
    <property type="match status" value="2"/>
</dbReference>
<feature type="domain" description="PRP1 splicing factor N-terminal" evidence="8">
    <location>
        <begin position="512"/>
        <end position="560"/>
    </location>
</feature>
<dbReference type="SUPFAM" id="SSF53098">
    <property type="entry name" value="Ribonuclease H-like"/>
    <property type="match status" value="1"/>
</dbReference>
<comment type="caution">
    <text evidence="9">The sequence shown here is derived from an EMBL/GenBank/DDBJ whole genome shotgun (WGS) entry which is preliminary data.</text>
</comment>
<feature type="domain" description="PRP1 splicing factor N-terminal" evidence="8">
    <location>
        <begin position="387"/>
        <end position="481"/>
    </location>
</feature>
<dbReference type="FunFam" id="1.25.40.10:FF:000256">
    <property type="entry name" value="Probable pre-mRNA splicing factor prp1"/>
    <property type="match status" value="1"/>
</dbReference>
<keyword evidence="4" id="KW-0677">Repeat</keyword>
<evidence type="ECO:0000256" key="7">
    <source>
        <dbReference type="SAM" id="MobiDB-lite"/>
    </source>
</evidence>
<evidence type="ECO:0000259" key="8">
    <source>
        <dbReference type="Pfam" id="PF06424"/>
    </source>
</evidence>
<feature type="compositionally biased region" description="Acidic residues" evidence="7">
    <location>
        <begin position="431"/>
        <end position="441"/>
    </location>
</feature>
<dbReference type="Proteomes" id="UP000757232">
    <property type="component" value="Unassembled WGS sequence"/>
</dbReference>
<dbReference type="GO" id="GO:0000244">
    <property type="term" value="P:spliceosomal tri-snRNP complex assembly"/>
    <property type="evidence" value="ECO:0007669"/>
    <property type="project" value="TreeGrafter"/>
</dbReference>
<dbReference type="InterPro" id="IPR011990">
    <property type="entry name" value="TPR-like_helical_dom_sf"/>
</dbReference>
<dbReference type="InterPro" id="IPR036397">
    <property type="entry name" value="RNaseH_sf"/>
</dbReference>
<dbReference type="GO" id="GO:0046540">
    <property type="term" value="C:U4/U6 x U5 tri-snRNP complex"/>
    <property type="evidence" value="ECO:0007669"/>
    <property type="project" value="TreeGrafter"/>
</dbReference>
<gene>
    <name evidence="9" type="ORF">A7U60_g4667</name>
</gene>
<organism evidence="9 10">
    <name type="scientific">Sanghuangporus baumii</name>
    <name type="common">Phellinus baumii</name>
    <dbReference type="NCBI Taxonomy" id="108892"/>
    <lineage>
        <taxon>Eukaryota</taxon>
        <taxon>Fungi</taxon>
        <taxon>Dikarya</taxon>
        <taxon>Basidiomycota</taxon>
        <taxon>Agaricomycotina</taxon>
        <taxon>Agaricomycetes</taxon>
        <taxon>Hymenochaetales</taxon>
        <taxon>Hymenochaetaceae</taxon>
        <taxon>Sanghuangporus</taxon>
    </lineage>
</organism>
<dbReference type="InterPro" id="IPR006941">
    <property type="entry name" value="RNase_CAF1"/>
</dbReference>
<protein>
    <recommendedName>
        <fullName evidence="8">PRP1 splicing factor N-terminal domain-containing protein</fullName>
    </recommendedName>
</protein>
<dbReference type="SUPFAM" id="SSF48452">
    <property type="entry name" value="TPR-like"/>
    <property type="match status" value="3"/>
</dbReference>
<sequence length="1325" mass="147586">MAARIREVWASNLDAEMRVIRDHIERYPYVAMDTEFPGVVARPIGTFRTSSDYHYQTMRCNVDLLKIIQIGLTLSDAEGNQPEEVCTWQFNFHFDLLEDMFSPDSIELLRESGINFQRHLMEGIQPNDFAELLITSGLVLTDETRWISFHSGYDFGYLVKLLSCVPLPTVEEDFFDLFSLWFPMVYDVKYMMRSCKLRGGLQDVAKALDVVRIGPVHQAGSDSLLTANVFFKMRQMYSTDLLDEAEYNGKLYGLGKTALQLTNGTYDAQSVHGLVQYGRSAVTSAERERTPPREQANIVSQSQSQQGANGQQGMGLGGPGILGGATSTHPTPGGPGMGGFSNTLGSPYGAIPVGVNGAYHLRQIGDFRNRFNMANRQNKLAFLSQPAPASYVAGLGRGASGFTTRSDIGPAREGPSAEAIAEAQARRGEEPEYDPDQFQDPDNEVGLFAGMTYEADDEEADQIYEMVDQNMDARRRARRCVHLMMKKRIKFMKWSTKTWTPDGELEGVCTWEKREAEELARLRAERPKIQQQFADLKRGLSSVTDEEWENLPEVGNLTRKKRKRDERSFVVPDSVLVGDRAKTEYDNALDPMQQETGGLVTPAESGTLTNFVEIGQARDKILSLKLDQISGTSSVAGTATSVDPKGYLTDLASVVHKTDAEIGDIKRARMLFDSLVKSNPKHAPGWIAAACVEEHAGRMVAARKLIKAGCENCPKSEDIWLEAARLHNTPDAKVILANAVQHVPQSVKIWLKAASLEQETKAKKRVLRKALEQIPNSVRLWKEVVNLEESITDARVLLARAVEVIPLSVELWLALARLETPDKAKAVLNKARKAIPTSHEIWIAAGRLLEQEAHAEGKSEAQSAKELEQVDKTIEAGVRELRRHQVLLTREQWLKEAERCESEGSPRTCEAIIKATVGMEIEEADRLDTWVGDAESAEERGMIGTARAILAYALKVFPDRRMLWEKAAALEKARGTRESLDAVLARAVHHCPQAEDLWLMSAKEKWLADDVPGAREVLEKAFVANPDSEKIWLAAVKLEAENGEYAVARELLNRARTVADTERIWMKAAVFERQQGHIDTALSILDQALKKYPKFAKLYMIQGQIHQTNKNYAAARASFAAGLKACPKEVTLWILASRLEEADGKSIKARALLDKARLINPGSDALWAEAVGVEERAGAPQQAKTVLARGLQECPTSGTLWAMAIWTEPRPTRKTRSADALRKCSGDAQVICAVARLFWAERKVEKARQWFARACATDPDRGDCWAWWLRFEREHGTAEHQQEVIDRCVAAEPHHGPVWQSIAKGPANFGKKTKEILELVAKALE</sequence>
<proteinExistence type="inferred from homology"/>
<dbReference type="GO" id="GO:0071013">
    <property type="term" value="C:catalytic step 2 spliceosome"/>
    <property type="evidence" value="ECO:0007669"/>
    <property type="project" value="TreeGrafter"/>
</dbReference>
<dbReference type="Pfam" id="PF04857">
    <property type="entry name" value="CAF1"/>
    <property type="match status" value="1"/>
</dbReference>
<keyword evidence="6" id="KW-0539">Nucleus</keyword>
<dbReference type="PANTHER" id="PTHR11246">
    <property type="entry name" value="PRE-MRNA SPLICING FACTOR"/>
    <property type="match status" value="1"/>
</dbReference>
<comment type="similarity">
    <text evidence="2">Belongs to the CAF1 family.</text>
</comment>
<dbReference type="GO" id="GO:0003676">
    <property type="term" value="F:nucleic acid binding"/>
    <property type="evidence" value="ECO:0007669"/>
    <property type="project" value="InterPro"/>
</dbReference>
<dbReference type="InterPro" id="IPR019734">
    <property type="entry name" value="TPR_rpt"/>
</dbReference>
<dbReference type="Gene3D" id="3.30.420.10">
    <property type="entry name" value="Ribonuclease H-like superfamily/Ribonuclease H"/>
    <property type="match status" value="1"/>
</dbReference>
<reference evidence="9" key="1">
    <citation type="submission" date="2016-06" db="EMBL/GenBank/DDBJ databases">
        <title>Draft Genome sequence of the fungus Inonotus baumii.</title>
        <authorList>
            <person name="Zhu H."/>
            <person name="Lin W."/>
        </authorList>
    </citation>
    <scope>NUCLEOTIDE SEQUENCE</scope>
    <source>
        <strain evidence="9">821</strain>
    </source>
</reference>
<dbReference type="InterPro" id="IPR010491">
    <property type="entry name" value="PRP1_N"/>
</dbReference>
<dbReference type="OrthoDB" id="440128at2759"/>
<dbReference type="InterPro" id="IPR003107">
    <property type="entry name" value="HAT"/>
</dbReference>
<evidence type="ECO:0000256" key="4">
    <source>
        <dbReference type="ARBA" id="ARBA00022737"/>
    </source>
</evidence>
<evidence type="ECO:0000256" key="6">
    <source>
        <dbReference type="ARBA" id="ARBA00023242"/>
    </source>
</evidence>
<evidence type="ECO:0000313" key="9">
    <source>
        <dbReference type="EMBL" id="OCB88261.1"/>
    </source>
</evidence>
<dbReference type="SMART" id="SM00028">
    <property type="entry name" value="TPR"/>
    <property type="match status" value="3"/>
</dbReference>
<feature type="region of interest" description="Disordered" evidence="7">
    <location>
        <begin position="404"/>
        <end position="441"/>
    </location>
</feature>
<dbReference type="FunFam" id="3.30.420.10:FF:000048">
    <property type="entry name" value="CCR4-associated factor 1, putative"/>
    <property type="match status" value="1"/>
</dbReference>
<accession>A0A9Q5N906</accession>
<keyword evidence="5" id="KW-0508">mRNA splicing</keyword>
<comment type="subcellular location">
    <subcellularLocation>
        <location evidence="1">Nucleus</location>
    </subcellularLocation>
</comment>
<name>A0A9Q5N906_SANBA</name>
<evidence type="ECO:0000256" key="2">
    <source>
        <dbReference type="ARBA" id="ARBA00008372"/>
    </source>
</evidence>
<keyword evidence="3" id="KW-0507">mRNA processing</keyword>
<dbReference type="Pfam" id="PF13432">
    <property type="entry name" value="TPR_16"/>
    <property type="match status" value="2"/>
</dbReference>
<dbReference type="InterPro" id="IPR012337">
    <property type="entry name" value="RNaseH-like_sf"/>
</dbReference>
<evidence type="ECO:0000256" key="1">
    <source>
        <dbReference type="ARBA" id="ARBA00004123"/>
    </source>
</evidence>
<feature type="compositionally biased region" description="Gly residues" evidence="7">
    <location>
        <begin position="310"/>
        <end position="323"/>
    </location>
</feature>
<dbReference type="Gene3D" id="1.25.40.10">
    <property type="entry name" value="Tetratricopeptide repeat domain"/>
    <property type="match status" value="5"/>
</dbReference>
<feature type="compositionally biased region" description="Low complexity" evidence="7">
    <location>
        <begin position="300"/>
        <end position="309"/>
    </location>
</feature>
<dbReference type="PANTHER" id="PTHR11246:SF1">
    <property type="entry name" value="PRE-MRNA-PROCESSING FACTOR 6"/>
    <property type="match status" value="1"/>
</dbReference>
<dbReference type="EMBL" id="LNZH02000182">
    <property type="protein sequence ID" value="OCB88261.1"/>
    <property type="molecule type" value="Genomic_DNA"/>
</dbReference>
<keyword evidence="10" id="KW-1185">Reference proteome</keyword>
<feature type="region of interest" description="Disordered" evidence="7">
    <location>
        <begin position="282"/>
        <end position="340"/>
    </location>
</feature>
<dbReference type="FunFam" id="1.25.40.10:FF:000384">
    <property type="entry name" value="Probable pre-mRNA splicing factor prp1"/>
    <property type="match status" value="1"/>
</dbReference>
<dbReference type="InterPro" id="IPR045075">
    <property type="entry name" value="Syf1-like"/>
</dbReference>
<evidence type="ECO:0000256" key="3">
    <source>
        <dbReference type="ARBA" id="ARBA00022664"/>
    </source>
</evidence>
<evidence type="ECO:0000256" key="5">
    <source>
        <dbReference type="ARBA" id="ARBA00023187"/>
    </source>
</evidence>